<keyword evidence="3" id="KW-1185">Reference proteome</keyword>
<protein>
    <recommendedName>
        <fullName evidence="4">PD-(D/E)XK nuclease family transposase</fullName>
    </recommendedName>
</protein>
<proteinExistence type="predicted"/>
<accession>A0A1M5WY95</accession>
<name>A0A1M5WY95_BUTFI</name>
<gene>
    <name evidence="2" type="ORF">SAMN02745229_01179</name>
</gene>
<dbReference type="Pfam" id="PF12784">
    <property type="entry name" value="PDDEXK_2"/>
    <property type="match status" value="1"/>
</dbReference>
<evidence type="ECO:0008006" key="4">
    <source>
        <dbReference type="Google" id="ProtNLM"/>
    </source>
</evidence>
<dbReference type="GeneID" id="89510440"/>
<evidence type="ECO:0000313" key="2">
    <source>
        <dbReference type="EMBL" id="SHH92480.1"/>
    </source>
</evidence>
<dbReference type="OrthoDB" id="2000698at2"/>
<feature type="coiled-coil region" evidence="1">
    <location>
        <begin position="240"/>
        <end position="299"/>
    </location>
</feature>
<dbReference type="Proteomes" id="UP000184278">
    <property type="component" value="Unassembled WGS sequence"/>
</dbReference>
<reference evidence="3" key="1">
    <citation type="submission" date="2016-11" db="EMBL/GenBank/DDBJ databases">
        <authorList>
            <person name="Varghese N."/>
            <person name="Submissions S."/>
        </authorList>
    </citation>
    <scope>NUCLEOTIDE SEQUENCE [LARGE SCALE GENOMIC DNA]</scope>
    <source>
        <strain evidence="3">DSM 3071</strain>
    </source>
</reference>
<dbReference type="AlphaFoldDB" id="A0A1M5WY95"/>
<organism evidence="2 3">
    <name type="scientific">Butyrivibrio fibrisolvens DSM 3071</name>
    <dbReference type="NCBI Taxonomy" id="1121131"/>
    <lineage>
        <taxon>Bacteria</taxon>
        <taxon>Bacillati</taxon>
        <taxon>Bacillota</taxon>
        <taxon>Clostridia</taxon>
        <taxon>Lachnospirales</taxon>
        <taxon>Lachnospiraceae</taxon>
        <taxon>Butyrivibrio</taxon>
    </lineage>
</organism>
<dbReference type="STRING" id="1121131.SAMN02745229_01179"/>
<evidence type="ECO:0000313" key="3">
    <source>
        <dbReference type="Proteomes" id="UP000184278"/>
    </source>
</evidence>
<sequence>MNSNNITTYKFQSATGALKYNLTNDYMFRMVLQKNNETLTLLLSSVLDIPVENIVKAEIQNPIMPGEAVDNKEFQLDIVVLLNDNTFINLEMQVVDYNNWPERSLSYLCRKFDNVVRGDDYIEVKPVYHIGFLDFTLFEDHPEFFAKYHISNEKDGYQYTDKFHLYVIELNHTEMATEEDKKHKIDTWAKLFKATTWEEIKMITSTNPSMNSTAEEIFAANSDFMIAEQCRVREDNIIHERRMKEALAEKENKIAEQAEEISIKDDKIAEQAKELEEQAKELKEQAELIAILQKQLEEKGIKD</sequence>
<dbReference type="NCBIfam" id="TIGR01784">
    <property type="entry name" value="T_den_put_tspse"/>
    <property type="match status" value="1"/>
</dbReference>
<dbReference type="EMBL" id="FQXK01000009">
    <property type="protein sequence ID" value="SHH92480.1"/>
    <property type="molecule type" value="Genomic_DNA"/>
</dbReference>
<evidence type="ECO:0000256" key="1">
    <source>
        <dbReference type="SAM" id="Coils"/>
    </source>
</evidence>
<dbReference type="InterPro" id="IPR010106">
    <property type="entry name" value="RpnA"/>
</dbReference>
<dbReference type="PANTHER" id="PTHR41317">
    <property type="entry name" value="PD-(D_E)XK NUCLEASE FAMILY TRANSPOSASE"/>
    <property type="match status" value="1"/>
</dbReference>
<dbReference type="PANTHER" id="PTHR41317:SF1">
    <property type="entry name" value="PD-(D_E)XK NUCLEASE FAMILY TRANSPOSASE"/>
    <property type="match status" value="1"/>
</dbReference>
<dbReference type="RefSeq" id="WP_073386251.1">
    <property type="nucleotide sequence ID" value="NZ_FQXK01000009.1"/>
</dbReference>
<keyword evidence="1" id="KW-0175">Coiled coil</keyword>